<keyword evidence="3 5" id="KW-1133">Transmembrane helix</keyword>
<dbReference type="CDD" id="cd07042">
    <property type="entry name" value="STAS_SulP_like_sulfate_transporter"/>
    <property type="match status" value="1"/>
</dbReference>
<gene>
    <name evidence="7" type="ORF">OS493_013107</name>
</gene>
<name>A0A9X0CN44_9CNID</name>
<protein>
    <recommendedName>
        <fullName evidence="6">STAS domain-containing protein</fullName>
    </recommendedName>
</protein>
<dbReference type="Proteomes" id="UP001163046">
    <property type="component" value="Unassembled WGS sequence"/>
</dbReference>
<dbReference type="OrthoDB" id="288203at2759"/>
<feature type="transmembrane region" description="Helical" evidence="5">
    <location>
        <begin position="158"/>
        <end position="179"/>
    </location>
</feature>
<dbReference type="Pfam" id="PF01740">
    <property type="entry name" value="STAS"/>
    <property type="match status" value="1"/>
</dbReference>
<dbReference type="InterPro" id="IPR001902">
    <property type="entry name" value="SLC26A/SulP_fam"/>
</dbReference>
<evidence type="ECO:0000313" key="7">
    <source>
        <dbReference type="EMBL" id="KAJ7362019.1"/>
    </source>
</evidence>
<evidence type="ECO:0000259" key="6">
    <source>
        <dbReference type="PROSITE" id="PS50801"/>
    </source>
</evidence>
<evidence type="ECO:0000256" key="2">
    <source>
        <dbReference type="ARBA" id="ARBA00022692"/>
    </source>
</evidence>
<dbReference type="EMBL" id="MU827307">
    <property type="protein sequence ID" value="KAJ7362019.1"/>
    <property type="molecule type" value="Genomic_DNA"/>
</dbReference>
<dbReference type="AlphaFoldDB" id="A0A9X0CN44"/>
<evidence type="ECO:0000256" key="3">
    <source>
        <dbReference type="ARBA" id="ARBA00022989"/>
    </source>
</evidence>
<dbReference type="PANTHER" id="PTHR11814">
    <property type="entry name" value="SULFATE TRANSPORTER"/>
    <property type="match status" value="1"/>
</dbReference>
<proteinExistence type="predicted"/>
<feature type="transmembrane region" description="Helical" evidence="5">
    <location>
        <begin position="414"/>
        <end position="442"/>
    </location>
</feature>
<evidence type="ECO:0000256" key="5">
    <source>
        <dbReference type="SAM" id="Phobius"/>
    </source>
</evidence>
<feature type="domain" description="STAS" evidence="6">
    <location>
        <begin position="456"/>
        <end position="553"/>
    </location>
</feature>
<keyword evidence="8" id="KW-1185">Reference proteome</keyword>
<feature type="transmembrane region" description="Helical" evidence="5">
    <location>
        <begin position="324"/>
        <end position="344"/>
    </location>
</feature>
<feature type="transmembrane region" description="Helical" evidence="5">
    <location>
        <begin position="66"/>
        <end position="86"/>
    </location>
</feature>
<dbReference type="Pfam" id="PF00916">
    <property type="entry name" value="Sulfate_transp"/>
    <property type="match status" value="1"/>
</dbReference>
<dbReference type="InterPro" id="IPR011547">
    <property type="entry name" value="SLC26A/SulP_dom"/>
</dbReference>
<comment type="subcellular location">
    <subcellularLocation>
        <location evidence="1">Membrane</location>
        <topology evidence="1">Multi-pass membrane protein</topology>
    </subcellularLocation>
</comment>
<dbReference type="GO" id="GO:0055085">
    <property type="term" value="P:transmembrane transport"/>
    <property type="evidence" value="ECO:0007669"/>
    <property type="project" value="InterPro"/>
</dbReference>
<dbReference type="InterPro" id="IPR002645">
    <property type="entry name" value="STAS_dom"/>
</dbReference>
<organism evidence="7 8">
    <name type="scientific">Desmophyllum pertusum</name>
    <dbReference type="NCBI Taxonomy" id="174260"/>
    <lineage>
        <taxon>Eukaryota</taxon>
        <taxon>Metazoa</taxon>
        <taxon>Cnidaria</taxon>
        <taxon>Anthozoa</taxon>
        <taxon>Hexacorallia</taxon>
        <taxon>Scleractinia</taxon>
        <taxon>Caryophylliina</taxon>
        <taxon>Caryophylliidae</taxon>
        <taxon>Desmophyllum</taxon>
    </lineage>
</organism>
<evidence type="ECO:0000256" key="4">
    <source>
        <dbReference type="ARBA" id="ARBA00023136"/>
    </source>
</evidence>
<feature type="transmembrane region" description="Helical" evidence="5">
    <location>
        <begin position="134"/>
        <end position="151"/>
    </location>
</feature>
<dbReference type="GO" id="GO:0016020">
    <property type="term" value="C:membrane"/>
    <property type="evidence" value="ECO:0007669"/>
    <property type="project" value="UniProtKB-SubCell"/>
</dbReference>
<feature type="transmembrane region" description="Helical" evidence="5">
    <location>
        <begin position="214"/>
        <end position="232"/>
    </location>
</feature>
<dbReference type="Gene3D" id="3.30.750.24">
    <property type="entry name" value="STAS domain"/>
    <property type="match status" value="1"/>
</dbReference>
<evidence type="ECO:0000313" key="8">
    <source>
        <dbReference type="Proteomes" id="UP001163046"/>
    </source>
</evidence>
<dbReference type="InterPro" id="IPR036513">
    <property type="entry name" value="STAS_dom_sf"/>
</dbReference>
<dbReference type="PROSITE" id="PS50801">
    <property type="entry name" value="STAS"/>
    <property type="match status" value="1"/>
</dbReference>
<keyword evidence="2 5" id="KW-0812">Transmembrane</keyword>
<feature type="transmembrane region" description="Helical" evidence="5">
    <location>
        <begin position="253"/>
        <end position="273"/>
    </location>
</feature>
<reference evidence="7" key="1">
    <citation type="submission" date="2023-01" db="EMBL/GenBank/DDBJ databases">
        <title>Genome assembly of the deep-sea coral Lophelia pertusa.</title>
        <authorList>
            <person name="Herrera S."/>
            <person name="Cordes E."/>
        </authorList>
    </citation>
    <scope>NUCLEOTIDE SEQUENCE</scope>
    <source>
        <strain evidence="7">USNM1676648</strain>
        <tissue evidence="7">Polyp</tissue>
    </source>
</reference>
<sequence>MRGSNRLHSVATENSPLLSYDSNNADAETVEKYTRFKETATKCIRTYFPITTWLPNYTCDSLIRDIIAGLTVGLMLVPQGLAYATIAGLPLQYGLYSAYMGCFVYCVFGGSKDVTLGPTAIMSLMVSRHARGEPSYAIALTFYCGIVQLFMGLLRLGFLVRFISLPVISGFVSAAAITIGCGQLKSLFGLKNIPRDFIPNLYQTFKHIGETNPWDLTLGSCCMVILIILMKLNRIKWHEDEDVTKLQRVCRKFLWIISTARNALVVLLAAAVAKAVESVANDDKFSLTAKVKPGIPDFKPPALSFRVGNSTISTSQVLKDLGPGLAVVPLIGFLESIAIAKAFARRNRYTVDASQELIALGIANCLSSFVSSYPVTGSFSRTAVNAQSGVATPAGEYHILRNIWNVRRIDLVPLVITFFGCFYDIEVGILSGIGSALCILLYQVVWPPVSKINRGDYILLKINGNLNYPGIEHVTNEIQSSALADPLPLGIVVDLSVVTSIDFSVTQALLTVIEEMDNKRVPIFFTGAQDNVRDMMVSSGIDPESLIKVYKWL</sequence>
<dbReference type="SUPFAM" id="SSF52091">
    <property type="entry name" value="SpoIIaa-like"/>
    <property type="match status" value="1"/>
</dbReference>
<accession>A0A9X0CN44</accession>
<evidence type="ECO:0000256" key="1">
    <source>
        <dbReference type="ARBA" id="ARBA00004141"/>
    </source>
</evidence>
<keyword evidence="4 5" id="KW-0472">Membrane</keyword>
<comment type="caution">
    <text evidence="7">The sequence shown here is derived from an EMBL/GenBank/DDBJ whole genome shotgun (WGS) entry which is preliminary data.</text>
</comment>